<evidence type="ECO:0000256" key="1">
    <source>
        <dbReference type="SAM" id="MobiDB-lite"/>
    </source>
</evidence>
<sequence>MHPLRCPPPSASATALHPATTAHLAAPTRAPGSAAGGTPCPASSAQWVETQLQRLRPWKAGLATPSTARTATSVPDRTDRQRRLPVTTGPSQFHTGASTSLLPLQMPAGPLGRPWRLQIDASPSARCGFVLWPSAPPYFGRGTGAVRTGTGAQTR</sequence>
<reference evidence="2 3" key="1">
    <citation type="journal article" date="2018" name="Sci. Rep.">
        <title>Genome sequence of the cauliflower mushroom Sparassis crispa (Hanabiratake) and its association with beneficial usage.</title>
        <authorList>
            <person name="Kiyama R."/>
            <person name="Furutani Y."/>
            <person name="Kawaguchi K."/>
            <person name="Nakanishi T."/>
        </authorList>
    </citation>
    <scope>NUCLEOTIDE SEQUENCE [LARGE SCALE GENOMIC DNA]</scope>
</reference>
<name>A0A401GZM1_9APHY</name>
<evidence type="ECO:0000313" key="2">
    <source>
        <dbReference type="EMBL" id="GBE87613.1"/>
    </source>
</evidence>
<dbReference type="RefSeq" id="XP_027618526.1">
    <property type="nucleotide sequence ID" value="XM_027762725.1"/>
</dbReference>
<feature type="compositionally biased region" description="Polar residues" evidence="1">
    <location>
        <begin position="88"/>
        <end position="102"/>
    </location>
</feature>
<feature type="compositionally biased region" description="Polar residues" evidence="1">
    <location>
        <begin position="64"/>
        <end position="75"/>
    </location>
</feature>
<comment type="caution">
    <text evidence="2">The sequence shown here is derived from an EMBL/GenBank/DDBJ whole genome shotgun (WGS) entry which is preliminary data.</text>
</comment>
<dbReference type="AlphaFoldDB" id="A0A401GZM1"/>
<keyword evidence="3" id="KW-1185">Reference proteome</keyword>
<dbReference type="EMBL" id="BFAD01000011">
    <property type="protein sequence ID" value="GBE87613.1"/>
    <property type="molecule type" value="Genomic_DNA"/>
</dbReference>
<dbReference type="InParanoid" id="A0A401GZM1"/>
<protein>
    <submittedName>
        <fullName evidence="2">Uncharacterized protein</fullName>
    </submittedName>
</protein>
<dbReference type="Proteomes" id="UP000287166">
    <property type="component" value="Unassembled WGS sequence"/>
</dbReference>
<dbReference type="GeneID" id="38784530"/>
<proteinExistence type="predicted"/>
<accession>A0A401GZM1</accession>
<organism evidence="2 3">
    <name type="scientific">Sparassis crispa</name>
    <dbReference type="NCBI Taxonomy" id="139825"/>
    <lineage>
        <taxon>Eukaryota</taxon>
        <taxon>Fungi</taxon>
        <taxon>Dikarya</taxon>
        <taxon>Basidiomycota</taxon>
        <taxon>Agaricomycotina</taxon>
        <taxon>Agaricomycetes</taxon>
        <taxon>Polyporales</taxon>
        <taxon>Sparassidaceae</taxon>
        <taxon>Sparassis</taxon>
    </lineage>
</organism>
<feature type="region of interest" description="Disordered" evidence="1">
    <location>
        <begin position="59"/>
        <end position="104"/>
    </location>
</feature>
<gene>
    <name evidence="2" type="ORF">SCP_1102900</name>
</gene>
<evidence type="ECO:0000313" key="3">
    <source>
        <dbReference type="Proteomes" id="UP000287166"/>
    </source>
</evidence>